<evidence type="ECO:0000256" key="1">
    <source>
        <dbReference type="SAM" id="Coils"/>
    </source>
</evidence>
<proteinExistence type="predicted"/>
<organism evidence="5 6">
    <name type="scientific">Novipirellula herctigrandis</name>
    <dbReference type="NCBI Taxonomy" id="2527986"/>
    <lineage>
        <taxon>Bacteria</taxon>
        <taxon>Pseudomonadati</taxon>
        <taxon>Planctomycetota</taxon>
        <taxon>Planctomycetia</taxon>
        <taxon>Pirellulales</taxon>
        <taxon>Pirellulaceae</taxon>
        <taxon>Novipirellula</taxon>
    </lineage>
</organism>
<dbReference type="EMBL" id="SJPJ01000001">
    <property type="protein sequence ID" value="TWT84785.1"/>
    <property type="molecule type" value="Genomic_DNA"/>
</dbReference>
<dbReference type="PANTHER" id="PTHR33055">
    <property type="entry name" value="TRANSPOSASE FOR INSERTION SEQUENCE ELEMENT IS1111A"/>
    <property type="match status" value="1"/>
</dbReference>
<evidence type="ECO:0000313" key="6">
    <source>
        <dbReference type="Proteomes" id="UP000315010"/>
    </source>
</evidence>
<dbReference type="AlphaFoldDB" id="A0A5C5ZCC1"/>
<name>A0A5C5ZCC1_9BACT</name>
<dbReference type="InterPro" id="IPR047650">
    <property type="entry name" value="Transpos_IS110"/>
</dbReference>
<keyword evidence="6" id="KW-1185">Reference proteome</keyword>
<dbReference type="InterPro" id="IPR003346">
    <property type="entry name" value="Transposase_20"/>
</dbReference>
<evidence type="ECO:0000259" key="4">
    <source>
        <dbReference type="Pfam" id="PF02371"/>
    </source>
</evidence>
<reference evidence="5 6" key="1">
    <citation type="submission" date="2019-02" db="EMBL/GenBank/DDBJ databases">
        <title>Deep-cultivation of Planctomycetes and their phenomic and genomic characterization uncovers novel biology.</title>
        <authorList>
            <person name="Wiegand S."/>
            <person name="Jogler M."/>
            <person name="Boedeker C."/>
            <person name="Pinto D."/>
            <person name="Vollmers J."/>
            <person name="Rivas-Marin E."/>
            <person name="Kohn T."/>
            <person name="Peeters S.H."/>
            <person name="Heuer A."/>
            <person name="Rast P."/>
            <person name="Oberbeckmann S."/>
            <person name="Bunk B."/>
            <person name="Jeske O."/>
            <person name="Meyerdierks A."/>
            <person name="Storesund J.E."/>
            <person name="Kallscheuer N."/>
            <person name="Luecker S."/>
            <person name="Lage O.M."/>
            <person name="Pohl T."/>
            <person name="Merkel B.J."/>
            <person name="Hornburger P."/>
            <person name="Mueller R.-W."/>
            <person name="Bruemmer F."/>
            <person name="Labrenz M."/>
            <person name="Spormann A.M."/>
            <person name="Op Den Camp H."/>
            <person name="Overmann J."/>
            <person name="Amann R."/>
            <person name="Jetten M.S.M."/>
            <person name="Mascher T."/>
            <person name="Medema M.H."/>
            <person name="Devos D.P."/>
            <person name="Kaster A.-K."/>
            <person name="Ovreas L."/>
            <person name="Rohde M."/>
            <person name="Galperin M.Y."/>
            <person name="Jogler C."/>
        </authorList>
    </citation>
    <scope>NUCLEOTIDE SEQUENCE [LARGE SCALE GENOMIC DNA]</scope>
    <source>
        <strain evidence="5 6">CA13</strain>
    </source>
</reference>
<dbReference type="PANTHER" id="PTHR33055:SF13">
    <property type="entry name" value="TRANSPOSASE"/>
    <property type="match status" value="1"/>
</dbReference>
<dbReference type="Pfam" id="PF02371">
    <property type="entry name" value="Transposase_20"/>
    <property type="match status" value="1"/>
</dbReference>
<dbReference type="Pfam" id="PF01548">
    <property type="entry name" value="DEDD_Tnp_IS110"/>
    <property type="match status" value="1"/>
</dbReference>
<protein>
    <submittedName>
        <fullName evidence="5">Transposase IS116/IS110/IS902 family protein</fullName>
    </submittedName>
</protein>
<comment type="caution">
    <text evidence="5">The sequence shown here is derived from an EMBL/GenBank/DDBJ whole genome shotgun (WGS) entry which is preliminary data.</text>
</comment>
<evidence type="ECO:0000256" key="2">
    <source>
        <dbReference type="SAM" id="MobiDB-lite"/>
    </source>
</evidence>
<dbReference type="GO" id="GO:0004803">
    <property type="term" value="F:transposase activity"/>
    <property type="evidence" value="ECO:0007669"/>
    <property type="project" value="InterPro"/>
</dbReference>
<dbReference type="GO" id="GO:0003677">
    <property type="term" value="F:DNA binding"/>
    <property type="evidence" value="ECO:0007669"/>
    <property type="project" value="InterPro"/>
</dbReference>
<dbReference type="GO" id="GO:0006313">
    <property type="term" value="P:DNA transposition"/>
    <property type="evidence" value="ECO:0007669"/>
    <property type="project" value="InterPro"/>
</dbReference>
<dbReference type="RefSeq" id="WP_146402660.1">
    <property type="nucleotide sequence ID" value="NZ_SJPJ01000001.1"/>
</dbReference>
<feature type="region of interest" description="Disordered" evidence="2">
    <location>
        <begin position="349"/>
        <end position="420"/>
    </location>
</feature>
<gene>
    <name evidence="5" type="ORF">CA13_62650</name>
</gene>
<sequence>MIICSLDLGKFKSVACFFDTENQTYRFETILTKVSHVNHLFESNDIDLVVMEACGPSGWISDVCHQRKLKTIVCSTNDEAWSWKNTKRKTDRDDALRLAKMAMMKDLTSVHVPSPEIREQRAIIKYRKNLDYRITRIKNGIRSTFANRGIEIDTGARAWNTGRAHIDSHRKPIDQCGPDDLWKGQLDSELKQLDELITEMESIEQRLELFAVDNAHIQRVMTIPGVGRKTAEMLVATIDDPHRFKSARHISSYLGMTPRQYQSGEMDRSGRISKRGPRMLRSMLLECAWASLRYNEWSKLTFKRIHGGSTTRRKKAGIALARKIAVVAWAMMRDETNWNASKLIADVEQVGAPEPNDEDATEKAKTGSKEEAPRNGATARPLQRAKPKPPGPIHSEEPKRAASQPKKSPRRKSRRSPMKT</sequence>
<feature type="compositionally biased region" description="Basic residues" evidence="2">
    <location>
        <begin position="407"/>
        <end position="420"/>
    </location>
</feature>
<feature type="coiled-coil region" evidence="1">
    <location>
        <begin position="186"/>
        <end position="213"/>
    </location>
</feature>
<evidence type="ECO:0000259" key="3">
    <source>
        <dbReference type="Pfam" id="PF01548"/>
    </source>
</evidence>
<feature type="compositionally biased region" description="Basic and acidic residues" evidence="2">
    <location>
        <begin position="361"/>
        <end position="373"/>
    </location>
</feature>
<feature type="domain" description="Transposase IS110-like N-terminal" evidence="3">
    <location>
        <begin position="5"/>
        <end position="144"/>
    </location>
</feature>
<accession>A0A5C5ZCC1</accession>
<dbReference type="OrthoDB" id="273556at2"/>
<dbReference type="InterPro" id="IPR002525">
    <property type="entry name" value="Transp_IS110-like_N"/>
</dbReference>
<keyword evidence="1" id="KW-0175">Coiled coil</keyword>
<dbReference type="NCBIfam" id="NF033542">
    <property type="entry name" value="transpos_IS110"/>
    <property type="match status" value="1"/>
</dbReference>
<evidence type="ECO:0000313" key="5">
    <source>
        <dbReference type="EMBL" id="TWT84785.1"/>
    </source>
</evidence>
<dbReference type="Proteomes" id="UP000315010">
    <property type="component" value="Unassembled WGS sequence"/>
</dbReference>
<feature type="domain" description="Transposase IS116/IS110/IS902 C-terminal" evidence="4">
    <location>
        <begin position="218"/>
        <end position="299"/>
    </location>
</feature>